<dbReference type="GO" id="GO:0004674">
    <property type="term" value="F:protein serine/threonine kinase activity"/>
    <property type="evidence" value="ECO:0007669"/>
    <property type="project" value="UniProtKB-KW"/>
</dbReference>
<evidence type="ECO:0000256" key="8">
    <source>
        <dbReference type="ARBA" id="ARBA00048679"/>
    </source>
</evidence>
<protein>
    <recommendedName>
        <fullName evidence="1">non-specific serine/threonine protein kinase</fullName>
        <ecNumber evidence="1">2.7.11.1</ecNumber>
    </recommendedName>
</protein>
<dbReference type="SUPFAM" id="SSF56112">
    <property type="entry name" value="Protein kinase-like (PK-like)"/>
    <property type="match status" value="1"/>
</dbReference>
<dbReference type="FunFam" id="3.30.200.20:FF:000076">
    <property type="entry name" value="CMGC/SRPK protein kinase"/>
    <property type="match status" value="1"/>
</dbReference>
<reference evidence="12" key="1">
    <citation type="journal article" date="2020" name="Stud. Mycol.">
        <title>101 Dothideomycetes genomes: a test case for predicting lifestyles and emergence of pathogens.</title>
        <authorList>
            <person name="Haridas S."/>
            <person name="Albert R."/>
            <person name="Binder M."/>
            <person name="Bloem J."/>
            <person name="Labutti K."/>
            <person name="Salamov A."/>
            <person name="Andreopoulos B."/>
            <person name="Baker S."/>
            <person name="Barry K."/>
            <person name="Bills G."/>
            <person name="Bluhm B."/>
            <person name="Cannon C."/>
            <person name="Castanera R."/>
            <person name="Culley D."/>
            <person name="Daum C."/>
            <person name="Ezra D."/>
            <person name="Gonzalez J."/>
            <person name="Henrissat B."/>
            <person name="Kuo A."/>
            <person name="Liang C."/>
            <person name="Lipzen A."/>
            <person name="Lutzoni F."/>
            <person name="Magnuson J."/>
            <person name="Mondo S."/>
            <person name="Nolan M."/>
            <person name="Ohm R."/>
            <person name="Pangilinan J."/>
            <person name="Park H.-J."/>
            <person name="Ramirez L."/>
            <person name="Alfaro M."/>
            <person name="Sun H."/>
            <person name="Tritt A."/>
            <person name="Yoshinaga Y."/>
            <person name="Zwiers L.-H."/>
            <person name="Turgeon B."/>
            <person name="Goodwin S."/>
            <person name="Spatafora J."/>
            <person name="Crous P."/>
            <person name="Grigoriev I."/>
        </authorList>
    </citation>
    <scope>NUCLEOTIDE SEQUENCE</scope>
    <source>
        <strain evidence="12">CBS 119687</strain>
    </source>
</reference>
<feature type="compositionally biased region" description="Acidic residues" evidence="10">
    <location>
        <begin position="89"/>
        <end position="101"/>
    </location>
</feature>
<evidence type="ECO:0000256" key="7">
    <source>
        <dbReference type="ARBA" id="ARBA00047899"/>
    </source>
</evidence>
<keyword evidence="4 9" id="KW-0547">Nucleotide-binding</keyword>
<dbReference type="GO" id="GO:0005634">
    <property type="term" value="C:nucleus"/>
    <property type="evidence" value="ECO:0007669"/>
    <property type="project" value="TreeGrafter"/>
</dbReference>
<comment type="catalytic activity">
    <reaction evidence="7">
        <text>L-threonyl-[protein] + ATP = O-phospho-L-threonyl-[protein] + ADP + H(+)</text>
        <dbReference type="Rhea" id="RHEA:46608"/>
        <dbReference type="Rhea" id="RHEA-COMP:11060"/>
        <dbReference type="Rhea" id="RHEA-COMP:11605"/>
        <dbReference type="ChEBI" id="CHEBI:15378"/>
        <dbReference type="ChEBI" id="CHEBI:30013"/>
        <dbReference type="ChEBI" id="CHEBI:30616"/>
        <dbReference type="ChEBI" id="CHEBI:61977"/>
        <dbReference type="ChEBI" id="CHEBI:456216"/>
        <dbReference type="EC" id="2.7.11.1"/>
    </reaction>
</comment>
<feature type="compositionally biased region" description="Basic and acidic residues" evidence="10">
    <location>
        <begin position="279"/>
        <end position="292"/>
    </location>
</feature>
<dbReference type="GeneID" id="54409857"/>
<keyword evidence="5 12" id="KW-0418">Kinase</keyword>
<dbReference type="PANTHER" id="PTHR47634">
    <property type="entry name" value="PROTEIN KINASE DOMAIN-CONTAINING PROTEIN-RELATED"/>
    <property type="match status" value="1"/>
</dbReference>
<evidence type="ECO:0000256" key="10">
    <source>
        <dbReference type="SAM" id="MobiDB-lite"/>
    </source>
</evidence>
<evidence type="ECO:0000256" key="5">
    <source>
        <dbReference type="ARBA" id="ARBA00022777"/>
    </source>
</evidence>
<dbReference type="Pfam" id="PF00069">
    <property type="entry name" value="Pkinase"/>
    <property type="match status" value="2"/>
</dbReference>
<dbReference type="Proteomes" id="UP000799771">
    <property type="component" value="Unassembled WGS sequence"/>
</dbReference>
<evidence type="ECO:0000313" key="12">
    <source>
        <dbReference type="EMBL" id="KAF2133171.1"/>
    </source>
</evidence>
<name>A0A6A6ARN1_9PLEO</name>
<dbReference type="InterPro" id="IPR011009">
    <property type="entry name" value="Kinase-like_dom_sf"/>
</dbReference>
<dbReference type="Gene3D" id="1.10.510.10">
    <property type="entry name" value="Transferase(Phosphotransferase) domain 1"/>
    <property type="match status" value="1"/>
</dbReference>
<dbReference type="PROSITE" id="PS00107">
    <property type="entry name" value="PROTEIN_KINASE_ATP"/>
    <property type="match status" value="1"/>
</dbReference>
<dbReference type="CDD" id="cd14136">
    <property type="entry name" value="STKc_SRPK"/>
    <property type="match status" value="1"/>
</dbReference>
<evidence type="ECO:0000313" key="13">
    <source>
        <dbReference type="Proteomes" id="UP000799771"/>
    </source>
</evidence>
<keyword evidence="13" id="KW-1185">Reference proteome</keyword>
<dbReference type="InterPro" id="IPR017441">
    <property type="entry name" value="Protein_kinase_ATP_BS"/>
</dbReference>
<dbReference type="InterPro" id="IPR051334">
    <property type="entry name" value="SRPK"/>
</dbReference>
<evidence type="ECO:0000256" key="6">
    <source>
        <dbReference type="ARBA" id="ARBA00022840"/>
    </source>
</evidence>
<dbReference type="InterPro" id="IPR008271">
    <property type="entry name" value="Ser/Thr_kinase_AS"/>
</dbReference>
<keyword evidence="2" id="KW-0723">Serine/threonine-protein kinase</keyword>
<dbReference type="GO" id="GO:0050684">
    <property type="term" value="P:regulation of mRNA processing"/>
    <property type="evidence" value="ECO:0007669"/>
    <property type="project" value="TreeGrafter"/>
</dbReference>
<proteinExistence type="predicted"/>
<evidence type="ECO:0000256" key="2">
    <source>
        <dbReference type="ARBA" id="ARBA00022527"/>
    </source>
</evidence>
<dbReference type="Gene3D" id="3.30.200.20">
    <property type="entry name" value="Phosphorylase Kinase, domain 1"/>
    <property type="match status" value="1"/>
</dbReference>
<dbReference type="AlphaFoldDB" id="A0A6A6ARN1"/>
<dbReference type="GO" id="GO:0005737">
    <property type="term" value="C:cytoplasm"/>
    <property type="evidence" value="ECO:0007669"/>
    <property type="project" value="TreeGrafter"/>
</dbReference>
<keyword evidence="3" id="KW-0808">Transferase</keyword>
<feature type="binding site" evidence="9">
    <location>
        <position position="151"/>
    </location>
    <ligand>
        <name>ATP</name>
        <dbReference type="ChEBI" id="CHEBI:30616"/>
    </ligand>
</feature>
<feature type="compositionally biased region" description="Polar residues" evidence="10">
    <location>
        <begin position="58"/>
        <end position="68"/>
    </location>
</feature>
<dbReference type="InterPro" id="IPR000719">
    <property type="entry name" value="Prot_kinase_dom"/>
</dbReference>
<dbReference type="SMART" id="SM00220">
    <property type="entry name" value="S_TKc"/>
    <property type="match status" value="1"/>
</dbReference>
<keyword evidence="6 9" id="KW-0067">ATP-binding</keyword>
<gene>
    <name evidence="12" type="ORF">P153DRAFT_372842</name>
</gene>
<evidence type="ECO:0000256" key="3">
    <source>
        <dbReference type="ARBA" id="ARBA00022679"/>
    </source>
</evidence>
<feature type="domain" description="Protein kinase" evidence="11">
    <location>
        <begin position="122"/>
        <end position="575"/>
    </location>
</feature>
<evidence type="ECO:0000256" key="4">
    <source>
        <dbReference type="ARBA" id="ARBA00022741"/>
    </source>
</evidence>
<comment type="catalytic activity">
    <reaction evidence="8">
        <text>L-seryl-[protein] + ATP = O-phospho-L-seryl-[protein] + ADP + H(+)</text>
        <dbReference type="Rhea" id="RHEA:17989"/>
        <dbReference type="Rhea" id="RHEA-COMP:9863"/>
        <dbReference type="Rhea" id="RHEA-COMP:11604"/>
        <dbReference type="ChEBI" id="CHEBI:15378"/>
        <dbReference type="ChEBI" id="CHEBI:29999"/>
        <dbReference type="ChEBI" id="CHEBI:30616"/>
        <dbReference type="ChEBI" id="CHEBI:83421"/>
        <dbReference type="ChEBI" id="CHEBI:456216"/>
        <dbReference type="EC" id="2.7.11.1"/>
    </reaction>
</comment>
<evidence type="ECO:0000256" key="9">
    <source>
        <dbReference type="PROSITE-ProRule" id="PRU10141"/>
    </source>
</evidence>
<dbReference type="PROSITE" id="PS50011">
    <property type="entry name" value="PROTEIN_KINASE_DOM"/>
    <property type="match status" value="1"/>
</dbReference>
<dbReference type="PANTHER" id="PTHR47634:SF9">
    <property type="entry name" value="PROTEIN KINASE DOMAIN-CONTAINING PROTEIN-RELATED"/>
    <property type="match status" value="1"/>
</dbReference>
<organism evidence="12 13">
    <name type="scientific">Dothidotthia symphoricarpi CBS 119687</name>
    <dbReference type="NCBI Taxonomy" id="1392245"/>
    <lineage>
        <taxon>Eukaryota</taxon>
        <taxon>Fungi</taxon>
        <taxon>Dikarya</taxon>
        <taxon>Ascomycota</taxon>
        <taxon>Pezizomycotina</taxon>
        <taxon>Dothideomycetes</taxon>
        <taxon>Pleosporomycetidae</taxon>
        <taxon>Pleosporales</taxon>
        <taxon>Dothidotthiaceae</taxon>
        <taxon>Dothidotthia</taxon>
    </lineage>
</organism>
<dbReference type="GO" id="GO:0000245">
    <property type="term" value="P:spliceosomal complex assembly"/>
    <property type="evidence" value="ECO:0007669"/>
    <property type="project" value="TreeGrafter"/>
</dbReference>
<sequence length="608" mass="66699">MNGADIKKAAINKAKQVASAANGSGGKKRRKGQDLKPIITTEQQQQQQQDASGAAFQYNVQKAASPASQHKAYAGTMSHSPDDSGSSADEADNTADEEDSEDYCKGGYHPVQVGEEYKDGKYTIVRKLGWGHFSTVWLSRDNTAGKHVALKVVRSAAHYTETALDEIKLLKKVVDAKMDHPGRKHVVSLLDSFNHKGPNGVHVCMVFEVLGENLLGLIKRWNHRGIPMPLVKQITKQVLLGLDYLHRECGIIHTDLKPENVLIEIGDVEQIVKTCVNDAPKKKDAADSADRNGRRRRRTLITGSQPLPSPLNASFNHAELANFPGTQSLNKVVNEGTGNFVTRNTLGTSSLGANLSMAERLGIKHANEEDVQKQREKTADLLTKEVSGISLDKSSGSSKTEGEQQAELGFETISVKIADLGNACWVGHHFTNDIQTRQYRSPEVILGSKWGASTDVWSMAAMTFELITGDYLFDPQSGTKYGKDDDHIAQIIELLGIFPKSLCLSGKWSQEIFNRKGELRNIHRLRHWALADVLHEKYHFAADEAKQVADFLGPMLQLLPVDRANAGGMAGHAFLRDTKGMEGVDLGIEVGSKGEAIEGWATEIKKTR</sequence>
<feature type="region of interest" description="Disordered" evidence="10">
    <location>
        <begin position="1"/>
        <end position="110"/>
    </location>
</feature>
<dbReference type="FunFam" id="1.10.510.10:FF:000409">
    <property type="entry name" value="CMGC/SRPK protein kinase"/>
    <property type="match status" value="1"/>
</dbReference>
<dbReference type="EMBL" id="ML977499">
    <property type="protein sequence ID" value="KAF2133171.1"/>
    <property type="molecule type" value="Genomic_DNA"/>
</dbReference>
<dbReference type="EC" id="2.7.11.1" evidence="1"/>
<dbReference type="PROSITE" id="PS00108">
    <property type="entry name" value="PROTEIN_KINASE_ST"/>
    <property type="match status" value="1"/>
</dbReference>
<feature type="region of interest" description="Disordered" evidence="10">
    <location>
        <begin position="279"/>
        <end position="309"/>
    </location>
</feature>
<evidence type="ECO:0000259" key="11">
    <source>
        <dbReference type="PROSITE" id="PS50011"/>
    </source>
</evidence>
<accession>A0A6A6ARN1</accession>
<dbReference type="OrthoDB" id="2649at2759"/>
<evidence type="ECO:0000256" key="1">
    <source>
        <dbReference type="ARBA" id="ARBA00012513"/>
    </source>
</evidence>
<dbReference type="RefSeq" id="XP_033527558.1">
    <property type="nucleotide sequence ID" value="XM_033669425.1"/>
</dbReference>
<dbReference type="GO" id="GO:0005524">
    <property type="term" value="F:ATP binding"/>
    <property type="evidence" value="ECO:0007669"/>
    <property type="project" value="UniProtKB-UniRule"/>
</dbReference>